<name>A0A1M6X4M3_PSETH</name>
<gene>
    <name evidence="1" type="ORF">SAMN05443637_11634</name>
</gene>
<reference evidence="1 2" key="1">
    <citation type="submission" date="2016-11" db="EMBL/GenBank/DDBJ databases">
        <authorList>
            <person name="Jaros S."/>
            <person name="Januszkiewicz K."/>
            <person name="Wedrychowicz H."/>
        </authorList>
    </citation>
    <scope>NUCLEOTIDE SEQUENCE [LARGE SCALE GENOMIC DNA]</scope>
    <source>
        <strain evidence="1 2">DSM 43832</strain>
    </source>
</reference>
<dbReference type="STRING" id="1848.SAMN05443637_11634"/>
<evidence type="ECO:0008006" key="3">
    <source>
        <dbReference type="Google" id="ProtNLM"/>
    </source>
</evidence>
<keyword evidence="2" id="KW-1185">Reference proteome</keyword>
<dbReference type="RefSeq" id="WP_159444938.1">
    <property type="nucleotide sequence ID" value="NZ_FRAP01000016.1"/>
</dbReference>
<dbReference type="Proteomes" id="UP000184363">
    <property type="component" value="Unassembled WGS sequence"/>
</dbReference>
<evidence type="ECO:0000313" key="2">
    <source>
        <dbReference type="Proteomes" id="UP000184363"/>
    </source>
</evidence>
<accession>A0A1M6X4M3</accession>
<protein>
    <recommendedName>
        <fullName evidence="3">HNH endonuclease</fullName>
    </recommendedName>
</protein>
<organism evidence="1 2">
    <name type="scientific">Pseudonocardia thermophila</name>
    <dbReference type="NCBI Taxonomy" id="1848"/>
    <lineage>
        <taxon>Bacteria</taxon>
        <taxon>Bacillati</taxon>
        <taxon>Actinomycetota</taxon>
        <taxon>Actinomycetes</taxon>
        <taxon>Pseudonocardiales</taxon>
        <taxon>Pseudonocardiaceae</taxon>
        <taxon>Pseudonocardia</taxon>
    </lineage>
</organism>
<dbReference type="EMBL" id="FRAP01000016">
    <property type="protein sequence ID" value="SHL00940.1"/>
    <property type="molecule type" value="Genomic_DNA"/>
</dbReference>
<proteinExistence type="predicted"/>
<dbReference type="OrthoDB" id="5241234at2"/>
<evidence type="ECO:0000313" key="1">
    <source>
        <dbReference type="EMBL" id="SHL00940.1"/>
    </source>
</evidence>
<dbReference type="AlphaFoldDB" id="A0A1M6X4M3"/>
<sequence length="87" mass="9377">MPPVALLANGESQKTIRRLITTDGATIDGETRSHGFHGPLATTITAPDDGHCTAPYRDTPIHHIDHRVRHSDDGPTDLGNGYCALHD</sequence>